<dbReference type="CDD" id="cd01300">
    <property type="entry name" value="YtcJ_like"/>
    <property type="match status" value="1"/>
</dbReference>
<dbReference type="InterPro" id="IPR032466">
    <property type="entry name" value="Metal_Hydrolase"/>
</dbReference>
<dbReference type="Gene3D" id="3.20.20.140">
    <property type="entry name" value="Metal-dependent hydrolases"/>
    <property type="match status" value="1"/>
</dbReference>
<dbReference type="Pfam" id="PF07969">
    <property type="entry name" value="Amidohydro_3"/>
    <property type="match status" value="1"/>
</dbReference>
<organism evidence="3 4">
    <name type="scientific">Embleya hyalina</name>
    <dbReference type="NCBI Taxonomy" id="516124"/>
    <lineage>
        <taxon>Bacteria</taxon>
        <taxon>Bacillati</taxon>
        <taxon>Actinomycetota</taxon>
        <taxon>Actinomycetes</taxon>
        <taxon>Kitasatosporales</taxon>
        <taxon>Streptomycetaceae</taxon>
        <taxon>Embleya</taxon>
    </lineage>
</organism>
<evidence type="ECO:0000256" key="1">
    <source>
        <dbReference type="SAM" id="MobiDB-lite"/>
    </source>
</evidence>
<reference evidence="3 4" key="1">
    <citation type="submission" date="2018-12" db="EMBL/GenBank/DDBJ databases">
        <title>Draft genome sequence of Embleya hyalina NBRC 13850T.</title>
        <authorList>
            <person name="Komaki H."/>
            <person name="Hosoyama A."/>
            <person name="Kimura A."/>
            <person name="Ichikawa N."/>
            <person name="Tamura T."/>
        </authorList>
    </citation>
    <scope>NUCLEOTIDE SEQUENCE [LARGE SCALE GENOMIC DNA]</scope>
    <source>
        <strain evidence="3 4">NBRC 13850</strain>
    </source>
</reference>
<dbReference type="Proteomes" id="UP000286931">
    <property type="component" value="Unassembled WGS sequence"/>
</dbReference>
<dbReference type="InterPro" id="IPR013108">
    <property type="entry name" value="Amidohydro_3"/>
</dbReference>
<dbReference type="InterPro" id="IPR011059">
    <property type="entry name" value="Metal-dep_hydrolase_composite"/>
</dbReference>
<dbReference type="PANTHER" id="PTHR22642:SF2">
    <property type="entry name" value="PROTEIN LONG AFTER FAR-RED 3"/>
    <property type="match status" value="1"/>
</dbReference>
<dbReference type="SUPFAM" id="SSF51556">
    <property type="entry name" value="Metallo-dependent hydrolases"/>
    <property type="match status" value="1"/>
</dbReference>
<dbReference type="EMBL" id="BIFH01000014">
    <property type="protein sequence ID" value="GCD93501.1"/>
    <property type="molecule type" value="Genomic_DNA"/>
</dbReference>
<name>A0A401YFW4_9ACTN</name>
<accession>A0A401YFW4</accession>
<comment type="caution">
    <text evidence="3">The sequence shown here is derived from an EMBL/GenBank/DDBJ whole genome shotgun (WGS) entry which is preliminary data.</text>
</comment>
<protein>
    <recommendedName>
        <fullName evidence="2">Amidohydrolase 3 domain-containing protein</fullName>
    </recommendedName>
</protein>
<keyword evidence="4" id="KW-1185">Reference proteome</keyword>
<proteinExistence type="predicted"/>
<feature type="domain" description="Amidohydrolase 3" evidence="2">
    <location>
        <begin position="88"/>
        <end position="582"/>
    </location>
</feature>
<dbReference type="Gene3D" id="3.10.310.70">
    <property type="match status" value="1"/>
</dbReference>
<dbReference type="InterPro" id="IPR033932">
    <property type="entry name" value="YtcJ-like"/>
</dbReference>
<dbReference type="AlphaFoldDB" id="A0A401YFW4"/>
<gene>
    <name evidence="3" type="ORF">EHYA_01145</name>
</gene>
<dbReference type="SUPFAM" id="SSF51338">
    <property type="entry name" value="Composite domain of metallo-dependent hydrolases"/>
    <property type="match status" value="1"/>
</dbReference>
<evidence type="ECO:0000313" key="3">
    <source>
        <dbReference type="EMBL" id="GCD93501.1"/>
    </source>
</evidence>
<dbReference type="PANTHER" id="PTHR22642">
    <property type="entry name" value="IMIDAZOLONEPROPIONASE"/>
    <property type="match status" value="1"/>
</dbReference>
<evidence type="ECO:0000313" key="4">
    <source>
        <dbReference type="Proteomes" id="UP000286931"/>
    </source>
</evidence>
<feature type="region of interest" description="Disordered" evidence="1">
    <location>
        <begin position="1"/>
        <end position="58"/>
    </location>
</feature>
<evidence type="ECO:0000259" key="2">
    <source>
        <dbReference type="Pfam" id="PF07969"/>
    </source>
</evidence>
<sequence length="606" mass="64374">MTGGSVAGESVKDRVSCVVTEESPPTGSGAADAIFHGGEIETVAGPATGPRSPDPRPEAVAVKDGRIVFVGDLDQARARWQDDGTRMRDLAGRALLPGFIDPHGHVVGTGLQESIADLLGEPDGDVEDIAGIQRKLGEFAVSEIGSRSTWIIGFGYDDSRLAEERHPTRADLDKVSLDRPVLAIHQSFHLGAVNSKGLELLNYTAQTPDPQGGVIRRGDKSIPEYGEPDGVLEETAFNPAAGHAIFGMAERDKASFLAKGLAAAASYGFTTVQEGAAELDVLGQLRDVADATPGGLPLDVVVYVKAAEAIERPELVRASREYDNGLRAAGIKLVLDGSPQGRTAWLRKPYTTPPDDMDEDYRGYAALGEKAALDQVRAGYRHGWQVIAHVNGDAAIAQLIRCVRTAGGEAGPGDRRTTGIHCQTAGEDQIEQFRLLGIIPSFFSMHTFYWGDWYFETVLGPVRAVDISPARWALKRGMIYTSHHDAPVARPSSIAILSSQVTRLTRSGETLGAHQCVSGLDAVRSITVNAAYQYGEEAEKGTIEVGKLADLVILSANPVTVPGAEIGGITIEETIKAGRTVHPQPGDAPSVPIPDGVGLNLFAPHC</sequence>
<dbReference type="Gene3D" id="2.30.40.10">
    <property type="entry name" value="Urease, subunit C, domain 1"/>
    <property type="match status" value="1"/>
</dbReference>
<dbReference type="GO" id="GO:0016810">
    <property type="term" value="F:hydrolase activity, acting on carbon-nitrogen (but not peptide) bonds"/>
    <property type="evidence" value="ECO:0007669"/>
    <property type="project" value="InterPro"/>
</dbReference>